<dbReference type="EMBL" id="PQXK01000052">
    <property type="protein sequence ID" value="TGO39545.1"/>
    <property type="molecule type" value="Genomic_DNA"/>
</dbReference>
<gene>
    <name evidence="3" type="ORF">BHYA_0052g00460</name>
</gene>
<comment type="caution">
    <text evidence="3">The sequence shown here is derived from an EMBL/GenBank/DDBJ whole genome shotgun (WGS) entry which is preliminary data.</text>
</comment>
<reference evidence="3 4" key="1">
    <citation type="submission" date="2017-12" db="EMBL/GenBank/DDBJ databases">
        <title>Comparative genomics of Botrytis spp.</title>
        <authorList>
            <person name="Valero-Jimenez C.A."/>
            <person name="Tapia P."/>
            <person name="Veloso J."/>
            <person name="Silva-Moreno E."/>
            <person name="Staats M."/>
            <person name="Valdes J.H."/>
            <person name="Van Kan J.A.L."/>
        </authorList>
    </citation>
    <scope>NUCLEOTIDE SEQUENCE [LARGE SCALE GENOMIC DNA]</scope>
    <source>
        <strain evidence="3 4">Bh0001</strain>
    </source>
</reference>
<dbReference type="Pfam" id="PF24852">
    <property type="entry name" value="DUF7726"/>
    <property type="match status" value="1"/>
</dbReference>
<name>A0A4Z1GS16_9HELO</name>
<evidence type="ECO:0000256" key="1">
    <source>
        <dbReference type="SAM" id="MobiDB-lite"/>
    </source>
</evidence>
<accession>A0A4Z1GS16</accession>
<feature type="domain" description="DUF7726" evidence="2">
    <location>
        <begin position="19"/>
        <end position="65"/>
    </location>
</feature>
<proteinExistence type="predicted"/>
<evidence type="ECO:0000259" key="2">
    <source>
        <dbReference type="Pfam" id="PF24852"/>
    </source>
</evidence>
<feature type="region of interest" description="Disordered" evidence="1">
    <location>
        <begin position="1"/>
        <end position="20"/>
    </location>
</feature>
<dbReference type="Proteomes" id="UP000297814">
    <property type="component" value="Unassembled WGS sequence"/>
</dbReference>
<protein>
    <recommendedName>
        <fullName evidence="2">DUF7726 domain-containing protein</fullName>
    </recommendedName>
</protein>
<sequence>MQVTNLNHAIPNNPPSSVELNDTNFQRAIGASGKSYRTLMNKSGYDDGSGSIVYYNTVAFFKKRE</sequence>
<dbReference type="InterPro" id="IPR056143">
    <property type="entry name" value="DUF7726"/>
</dbReference>
<evidence type="ECO:0000313" key="4">
    <source>
        <dbReference type="Proteomes" id="UP000297814"/>
    </source>
</evidence>
<keyword evidence="4" id="KW-1185">Reference proteome</keyword>
<evidence type="ECO:0000313" key="3">
    <source>
        <dbReference type="EMBL" id="TGO39545.1"/>
    </source>
</evidence>
<organism evidence="3 4">
    <name type="scientific">Botrytis hyacinthi</name>
    <dbReference type="NCBI Taxonomy" id="278943"/>
    <lineage>
        <taxon>Eukaryota</taxon>
        <taxon>Fungi</taxon>
        <taxon>Dikarya</taxon>
        <taxon>Ascomycota</taxon>
        <taxon>Pezizomycotina</taxon>
        <taxon>Leotiomycetes</taxon>
        <taxon>Helotiales</taxon>
        <taxon>Sclerotiniaceae</taxon>
        <taxon>Botrytis</taxon>
    </lineage>
</organism>
<dbReference type="AlphaFoldDB" id="A0A4Z1GS16"/>